<evidence type="ECO:0000256" key="8">
    <source>
        <dbReference type="ARBA" id="ARBA00023136"/>
    </source>
</evidence>
<dbReference type="Gene3D" id="1.20.1250.20">
    <property type="entry name" value="MFS general substrate transporter like domains"/>
    <property type="match status" value="1"/>
</dbReference>
<dbReference type="VEuPathDB" id="FungiDB:F9C07_2287547"/>
<feature type="transmembrane region" description="Helical" evidence="9">
    <location>
        <begin position="871"/>
        <end position="894"/>
    </location>
</feature>
<keyword evidence="5" id="KW-0274">FAD</keyword>
<gene>
    <name evidence="11" type="ORF">BDV35DRAFT_402913</name>
</gene>
<dbReference type="GO" id="GO:0016491">
    <property type="term" value="F:oxidoreductase activity"/>
    <property type="evidence" value="ECO:0007669"/>
    <property type="project" value="UniProtKB-KW"/>
</dbReference>
<keyword evidence="8 9" id="KW-0472">Membrane</keyword>
<dbReference type="AlphaFoldDB" id="A0A5N6H398"/>
<evidence type="ECO:0000256" key="4">
    <source>
        <dbReference type="ARBA" id="ARBA00022692"/>
    </source>
</evidence>
<protein>
    <recommendedName>
        <fullName evidence="10">FAD-binding domain-containing protein</fullName>
    </recommendedName>
</protein>
<proteinExistence type="predicted"/>
<keyword evidence="3" id="KW-0285">Flavoprotein</keyword>
<feature type="transmembrane region" description="Helical" evidence="9">
    <location>
        <begin position="770"/>
        <end position="792"/>
    </location>
</feature>
<dbReference type="InterPro" id="IPR036188">
    <property type="entry name" value="FAD/NAD-bd_sf"/>
</dbReference>
<dbReference type="Proteomes" id="UP000325434">
    <property type="component" value="Unassembled WGS sequence"/>
</dbReference>
<dbReference type="InterPro" id="IPR002938">
    <property type="entry name" value="FAD-bd"/>
</dbReference>
<evidence type="ECO:0000259" key="10">
    <source>
        <dbReference type="Pfam" id="PF01494"/>
    </source>
</evidence>
<keyword evidence="7" id="KW-0560">Oxidoreductase</keyword>
<keyword evidence="6 9" id="KW-1133">Transmembrane helix</keyword>
<dbReference type="Gene3D" id="3.50.50.60">
    <property type="entry name" value="FAD/NAD(P)-binding domain"/>
    <property type="match status" value="1"/>
</dbReference>
<dbReference type="PRINTS" id="PR00420">
    <property type="entry name" value="RNGMNOXGNASE"/>
</dbReference>
<feature type="transmembrane region" description="Helical" evidence="9">
    <location>
        <begin position="804"/>
        <end position="822"/>
    </location>
</feature>
<dbReference type="EMBL" id="ML734575">
    <property type="protein sequence ID" value="KAB8248992.1"/>
    <property type="molecule type" value="Genomic_DNA"/>
</dbReference>
<comment type="subcellular location">
    <subcellularLocation>
        <location evidence="1">Membrane</location>
        <topology evidence="1">Multi-pass membrane protein</topology>
    </subcellularLocation>
</comment>
<reference evidence="11" key="1">
    <citation type="submission" date="2019-04" db="EMBL/GenBank/DDBJ databases">
        <title>Friends and foes A comparative genomics study of 23 Aspergillus species from section Flavi.</title>
        <authorList>
            <consortium name="DOE Joint Genome Institute"/>
            <person name="Kjaerbolling I."/>
            <person name="Vesth T."/>
            <person name="Frisvad J.C."/>
            <person name="Nybo J.L."/>
            <person name="Theobald S."/>
            <person name="Kildgaard S."/>
            <person name="Isbrandt T."/>
            <person name="Kuo A."/>
            <person name="Sato A."/>
            <person name="Lyhne E.K."/>
            <person name="Kogle M.E."/>
            <person name="Wiebenga A."/>
            <person name="Kun R.S."/>
            <person name="Lubbers R.J."/>
            <person name="Makela M.R."/>
            <person name="Barry K."/>
            <person name="Chovatia M."/>
            <person name="Clum A."/>
            <person name="Daum C."/>
            <person name="Haridas S."/>
            <person name="He G."/>
            <person name="LaButti K."/>
            <person name="Lipzen A."/>
            <person name="Mondo S."/>
            <person name="Riley R."/>
            <person name="Salamov A."/>
            <person name="Simmons B.A."/>
            <person name="Magnuson J.K."/>
            <person name="Henrissat B."/>
            <person name="Mortensen U.H."/>
            <person name="Larsen T.O."/>
            <person name="Devries R.P."/>
            <person name="Grigoriev I.V."/>
            <person name="Machida M."/>
            <person name="Baker S.E."/>
            <person name="Andersen M.R."/>
        </authorList>
    </citation>
    <scope>NUCLEOTIDE SEQUENCE [LARGE SCALE GENOMIC DNA]</scope>
    <source>
        <strain evidence="11">CBS 121.62</strain>
    </source>
</reference>
<dbReference type="InterPro" id="IPR036259">
    <property type="entry name" value="MFS_trans_sf"/>
</dbReference>
<dbReference type="GO" id="GO:0022857">
    <property type="term" value="F:transmembrane transporter activity"/>
    <property type="evidence" value="ECO:0007669"/>
    <property type="project" value="InterPro"/>
</dbReference>
<evidence type="ECO:0000256" key="6">
    <source>
        <dbReference type="ARBA" id="ARBA00022989"/>
    </source>
</evidence>
<dbReference type="FunFam" id="1.20.1250.20:FF:000106">
    <property type="entry name" value="MFS transporter, putative"/>
    <property type="match status" value="1"/>
</dbReference>
<dbReference type="PANTHER" id="PTHR43791:SF65">
    <property type="entry name" value="MAJOR FACILITATOR SUPERFAMILY (MFS) PROFILE DOMAIN-CONTAINING PROTEIN-RELATED"/>
    <property type="match status" value="1"/>
</dbReference>
<dbReference type="PANTHER" id="PTHR43791">
    <property type="entry name" value="PERMEASE-RELATED"/>
    <property type="match status" value="1"/>
</dbReference>
<dbReference type="VEuPathDB" id="FungiDB:F9C07_2248191"/>
<name>A0A5N6H398_ASPFL</name>
<dbReference type="VEuPathDB" id="FungiDB:AFLA_013407"/>
<dbReference type="SUPFAM" id="SSF103473">
    <property type="entry name" value="MFS general substrate transporter"/>
    <property type="match status" value="1"/>
</dbReference>
<dbReference type="InterPro" id="IPR011701">
    <property type="entry name" value="MFS"/>
</dbReference>
<organism evidence="11">
    <name type="scientific">Aspergillus flavus</name>
    <dbReference type="NCBI Taxonomy" id="5059"/>
    <lineage>
        <taxon>Eukaryota</taxon>
        <taxon>Fungi</taxon>
        <taxon>Dikarya</taxon>
        <taxon>Ascomycota</taxon>
        <taxon>Pezizomycotina</taxon>
        <taxon>Eurotiomycetes</taxon>
        <taxon>Eurotiomycetidae</taxon>
        <taxon>Eurotiales</taxon>
        <taxon>Aspergillaceae</taxon>
        <taxon>Aspergillus</taxon>
        <taxon>Aspergillus subgen. Circumdati</taxon>
    </lineage>
</organism>
<feature type="transmembrane region" description="Helical" evidence="9">
    <location>
        <begin position="842"/>
        <end position="859"/>
    </location>
</feature>
<evidence type="ECO:0000256" key="2">
    <source>
        <dbReference type="ARBA" id="ARBA00022448"/>
    </source>
</evidence>
<dbReference type="VEuPathDB" id="FungiDB:AFLA_013406"/>
<evidence type="ECO:0000256" key="3">
    <source>
        <dbReference type="ARBA" id="ARBA00022630"/>
    </source>
</evidence>
<feature type="transmembrane region" description="Helical" evidence="9">
    <location>
        <begin position="671"/>
        <end position="690"/>
    </location>
</feature>
<keyword evidence="2" id="KW-0813">Transport</keyword>
<keyword evidence="4 9" id="KW-0812">Transmembrane</keyword>
<sequence length="932" mass="105503">MSQEKVKVIIAGAGIAGLSVAVALRRLPYIDVELFEQATELREIGASIAISPNGLRSLEKLGVLNALDEDVAFRGPSGIPMIYRHWKTNKVIHQDYFADVTVRHHETARFHRGHLHAALLEHVSSECIHLGKTVVSADASNDKVTLHFADGTSAHGDVLVGADGIHSQFKFMVLIRLEQWGPKENFFASRLGKSQYTTVGSFDLPVETDGRIRNVKWDDEENVEVLRQRYKIAADEPFLATQDWNPVVKALVNSTPYTRIYPNYAGEPLPTWVFDSRVTLVGDAAHTHGGAFAAGGSLAIDDAYALFLAFRHALGSARAQKPKAYEVRAALALYDETRRPHTERLLTIVLKGIGGQATNTDSDEVLVERVRNKPNTTWLSEHDVEKAFQSVLQKRSVTGENLVEQATNSDPVLVMHLLVYFWNQKSSILLFQDAAPLGEPFSGRRLWFQKGQKYDPDAIATQPSVYDNPDIAQEYQPSEDWENLHRFDPSARWTWREEKRVIRKIDARIMIWTAIMFMALELDRANLTQALTDNFLKDLHLTTNDYNLGNTVFKLSFLCAELPSQLVSKWIGPDRWIPTQMTLWSAVGMAQYGLQGRSSFLACRALLGLLQGGFIPDVILYLSYFYKSHELSVRLSFFWTAYNLADILASFLAFGLLRLRGVQGQAGWRWLFLIEGLITLLVGLIAFVLMPPGPCETANWARGKKGWFTPREEIIMVNRIIRDDPSKGTMHNREAITPKLLWKSLCDYDLWPIYAIGLTWLTPMTPPGQYLTLTLRGMGFNTFVTNLLTIPYTFAQIPTIINKWVAWIILTIFLSIPSAHPIQVAWNSRNSNTVRSRTVSAAVYNMCVQASGIIASNIYRQDDAPRYKRGNKVLVALVVTNIFIYLFTKAYYVWRNASRDKKWNAMSEEEKRVYLATTKHEGNKRLDFRFAH</sequence>
<feature type="transmembrane region" description="Helical" evidence="9">
    <location>
        <begin position="638"/>
        <end position="659"/>
    </location>
</feature>
<dbReference type="GO" id="GO:0016020">
    <property type="term" value="C:membrane"/>
    <property type="evidence" value="ECO:0007669"/>
    <property type="project" value="UniProtKB-SubCell"/>
</dbReference>
<dbReference type="Pfam" id="PF07690">
    <property type="entry name" value="MFS_1"/>
    <property type="match status" value="1"/>
</dbReference>
<dbReference type="Pfam" id="PF01494">
    <property type="entry name" value="FAD_binding_3"/>
    <property type="match status" value="1"/>
</dbReference>
<evidence type="ECO:0000256" key="5">
    <source>
        <dbReference type="ARBA" id="ARBA00022827"/>
    </source>
</evidence>
<dbReference type="GO" id="GO:0071949">
    <property type="term" value="F:FAD binding"/>
    <property type="evidence" value="ECO:0007669"/>
    <property type="project" value="InterPro"/>
</dbReference>
<accession>A0A5N6H398</accession>
<dbReference type="SUPFAM" id="SSF51905">
    <property type="entry name" value="FAD/NAD(P)-binding domain"/>
    <property type="match status" value="1"/>
</dbReference>
<dbReference type="VEuPathDB" id="FungiDB:F9C07_2287546"/>
<evidence type="ECO:0000313" key="11">
    <source>
        <dbReference type="EMBL" id="KAB8248992.1"/>
    </source>
</evidence>
<evidence type="ECO:0000256" key="7">
    <source>
        <dbReference type="ARBA" id="ARBA00023002"/>
    </source>
</evidence>
<evidence type="ECO:0000256" key="9">
    <source>
        <dbReference type="SAM" id="Phobius"/>
    </source>
</evidence>
<feature type="domain" description="FAD-binding" evidence="10">
    <location>
        <begin position="275"/>
        <end position="328"/>
    </location>
</feature>
<evidence type="ECO:0000256" key="1">
    <source>
        <dbReference type="ARBA" id="ARBA00004141"/>
    </source>
</evidence>